<protein>
    <submittedName>
        <fullName evidence="1">MCE family protein</fullName>
    </submittedName>
</protein>
<dbReference type="Proteomes" id="UP000193577">
    <property type="component" value="Unassembled WGS sequence"/>
</dbReference>
<comment type="caution">
    <text evidence="1">The sequence shown here is derived from an EMBL/GenBank/DDBJ whole genome shotgun (WGS) entry which is preliminary data.</text>
</comment>
<dbReference type="PANTHER" id="PTHR33371:SF4">
    <property type="entry name" value="INTERMEMBRANE PHOSPHOLIPID TRANSPORT SYSTEM BINDING PROTEIN MLAD"/>
    <property type="match status" value="1"/>
</dbReference>
<evidence type="ECO:0000313" key="1">
    <source>
        <dbReference type="EMBL" id="OSC33740.1"/>
    </source>
</evidence>
<dbReference type="OrthoDB" id="4516955at2"/>
<dbReference type="InterPro" id="IPR005693">
    <property type="entry name" value="Mce"/>
</dbReference>
<dbReference type="RefSeq" id="WP_069391865.1">
    <property type="nucleotide sequence ID" value="NZ_AP022594.1"/>
</dbReference>
<organism evidence="1 2">
    <name type="scientific">Mycolicibacillus koreensis</name>
    <dbReference type="NCBI Taxonomy" id="1069220"/>
    <lineage>
        <taxon>Bacteria</taxon>
        <taxon>Bacillati</taxon>
        <taxon>Actinomycetota</taxon>
        <taxon>Actinomycetes</taxon>
        <taxon>Mycobacteriales</taxon>
        <taxon>Mycobacteriaceae</taxon>
        <taxon>Mycolicibacillus</taxon>
    </lineage>
</organism>
<dbReference type="AlphaFoldDB" id="A0A7I7SED8"/>
<reference evidence="1 2" key="1">
    <citation type="submission" date="2017-04" db="EMBL/GenBank/DDBJ databases">
        <title>The new phylogeny of genus Mycobacterium.</title>
        <authorList>
            <person name="Tortoli E."/>
            <person name="Trovato A."/>
            <person name="Cirillo D.M."/>
        </authorList>
    </citation>
    <scope>NUCLEOTIDE SEQUENCE [LARGE SCALE GENOMIC DNA]</scope>
    <source>
        <strain evidence="1 2">KCTC 19819</strain>
    </source>
</reference>
<sequence>MSRRMRILVTAAVGATAAAVVAALVLVPKVVDRHITVTAYFDDVVGLYEGNGVSVLGMQVGKVDDIRAEDGHVTVTLSIDRDVDIPADAHAVTVSNSILTDRHVELTPPYRGGATLKNGDVIGPKRTHTPVEFGRTLSMVDKLGKALHGDDKGQGPLGDLVNLGSAVTAGNGEQIKTTLDKLSQALRVGADKGAQSKESIQNIVTAVAELAQSASDNDAQIRDFGSNLRQLSDILAEEDLGSGTTGAKLNQVLDQATRLLNDRRDALHDALGNADDITATLVDFRRELAEFLDVAPMTVDNLYNIMDPVAGSMRVHLLVDKVIMNGQLAKEMCNLMGLKQLGCATGTLQDYGPDFGMTEMLDLMQNGISGTP</sequence>
<dbReference type="Pfam" id="PF02470">
    <property type="entry name" value="MlaD"/>
    <property type="match status" value="1"/>
</dbReference>
<dbReference type="GO" id="GO:0005576">
    <property type="term" value="C:extracellular region"/>
    <property type="evidence" value="ECO:0007669"/>
    <property type="project" value="TreeGrafter"/>
</dbReference>
<dbReference type="NCBIfam" id="TIGR00996">
    <property type="entry name" value="Mtu_fam_mce"/>
    <property type="match status" value="1"/>
</dbReference>
<dbReference type="InterPro" id="IPR003399">
    <property type="entry name" value="Mce/MlaD"/>
</dbReference>
<dbReference type="InterPro" id="IPR052336">
    <property type="entry name" value="MlaD_Phospholipid_Transporter"/>
</dbReference>
<keyword evidence="2" id="KW-1185">Reference proteome</keyword>
<name>A0A7I7SED8_9MYCO</name>
<proteinExistence type="predicted"/>
<dbReference type="EMBL" id="NCXO01000017">
    <property type="protein sequence ID" value="OSC33740.1"/>
    <property type="molecule type" value="Genomic_DNA"/>
</dbReference>
<accession>A0A7I7SED8</accession>
<evidence type="ECO:0000313" key="2">
    <source>
        <dbReference type="Proteomes" id="UP000193577"/>
    </source>
</evidence>
<gene>
    <name evidence="1" type="ORF">B8W67_09375</name>
</gene>
<dbReference type="PANTHER" id="PTHR33371">
    <property type="entry name" value="INTERMEMBRANE PHOSPHOLIPID TRANSPORT SYSTEM BINDING PROTEIN MLAD-RELATED"/>
    <property type="match status" value="1"/>
</dbReference>